<evidence type="ECO:0000256" key="1">
    <source>
        <dbReference type="SAM" id="Coils"/>
    </source>
</evidence>
<organism evidence="3 4">
    <name type="scientific">Acinetobacter silvestris</name>
    <dbReference type="NCBI Taxonomy" id="1977882"/>
    <lineage>
        <taxon>Bacteria</taxon>
        <taxon>Pseudomonadati</taxon>
        <taxon>Pseudomonadota</taxon>
        <taxon>Gammaproteobacteria</taxon>
        <taxon>Moraxellales</taxon>
        <taxon>Moraxellaceae</taxon>
        <taxon>Acinetobacter</taxon>
    </lineage>
</organism>
<dbReference type="EMBL" id="NEGB01000008">
    <property type="protein sequence ID" value="OTG63905.1"/>
    <property type="molecule type" value="Genomic_DNA"/>
</dbReference>
<dbReference type="OrthoDB" id="6713313at2"/>
<evidence type="ECO:0000313" key="4">
    <source>
        <dbReference type="Proteomes" id="UP000242765"/>
    </source>
</evidence>
<gene>
    <name evidence="3" type="ORF">B9T28_12960</name>
</gene>
<protein>
    <recommendedName>
        <fullName evidence="5">Lipoprotein</fullName>
    </recommendedName>
</protein>
<name>A0A1Y3CCS3_9GAMM</name>
<sequence length="198" mass="21856">MKKLFHGAILPFVIFTSGILLIGCDQSPQSSADQSEQAEIQANQSDSTIEKQATSAPSELKGGNMFYIARDVASVQLKTGDYVTKLQQLQSDLQQAIDTQNQQHLQQTAQDLSQQLRGFNTTLISLELKSQEIDAIRQQVIQANQQMLKSSFLNGDLNLSQVDFKKIEKQMNSIQMDMLKLASMLIPSGGSSTNSEQS</sequence>
<dbReference type="STRING" id="1977882.B9T28_12960"/>
<dbReference type="AlphaFoldDB" id="A0A1Y3CCS3"/>
<dbReference type="RefSeq" id="WP_086204422.1">
    <property type="nucleotide sequence ID" value="NZ_NEGB01000008.1"/>
</dbReference>
<accession>A0A1Y3CCS3</accession>
<reference evidence="3 4" key="1">
    <citation type="submission" date="2017-04" db="EMBL/GenBank/DDBJ databases">
        <title>High diversity of culturable Acinetobacter species in natural soil and water ecosystems.</title>
        <authorList>
            <person name="Nemec A."/>
            <person name="Radolfova-Krizova L."/>
        </authorList>
    </citation>
    <scope>NUCLEOTIDE SEQUENCE [LARGE SCALE GENOMIC DNA]</scope>
    <source>
        <strain evidence="3 4">ANC 4999</strain>
    </source>
</reference>
<dbReference type="Proteomes" id="UP000242765">
    <property type="component" value="Unassembled WGS sequence"/>
</dbReference>
<keyword evidence="1" id="KW-0175">Coiled coil</keyword>
<evidence type="ECO:0000313" key="3">
    <source>
        <dbReference type="EMBL" id="OTG63905.1"/>
    </source>
</evidence>
<feature type="coiled-coil region" evidence="1">
    <location>
        <begin position="83"/>
        <end position="146"/>
    </location>
</feature>
<dbReference type="PROSITE" id="PS51257">
    <property type="entry name" value="PROKAR_LIPOPROTEIN"/>
    <property type="match status" value="1"/>
</dbReference>
<evidence type="ECO:0008006" key="5">
    <source>
        <dbReference type="Google" id="ProtNLM"/>
    </source>
</evidence>
<proteinExistence type="predicted"/>
<feature type="region of interest" description="Disordered" evidence="2">
    <location>
        <begin position="31"/>
        <end position="55"/>
    </location>
</feature>
<keyword evidence="4" id="KW-1185">Reference proteome</keyword>
<evidence type="ECO:0000256" key="2">
    <source>
        <dbReference type="SAM" id="MobiDB-lite"/>
    </source>
</evidence>
<comment type="caution">
    <text evidence="3">The sequence shown here is derived from an EMBL/GenBank/DDBJ whole genome shotgun (WGS) entry which is preliminary data.</text>
</comment>